<comment type="caution">
    <text evidence="1">The sequence shown here is derived from an EMBL/GenBank/DDBJ whole genome shotgun (WGS) entry which is preliminary data.</text>
</comment>
<organism evidence="1 2">
    <name type="scientific">Populus alba x Populus x berolinensis</name>
    <dbReference type="NCBI Taxonomy" id="444605"/>
    <lineage>
        <taxon>Eukaryota</taxon>
        <taxon>Viridiplantae</taxon>
        <taxon>Streptophyta</taxon>
        <taxon>Embryophyta</taxon>
        <taxon>Tracheophyta</taxon>
        <taxon>Spermatophyta</taxon>
        <taxon>Magnoliopsida</taxon>
        <taxon>eudicotyledons</taxon>
        <taxon>Gunneridae</taxon>
        <taxon>Pentapetalae</taxon>
        <taxon>rosids</taxon>
        <taxon>fabids</taxon>
        <taxon>Malpighiales</taxon>
        <taxon>Salicaceae</taxon>
        <taxon>Saliceae</taxon>
        <taxon>Populus</taxon>
    </lineage>
</organism>
<reference evidence="1 2" key="1">
    <citation type="journal article" date="2023" name="Mol. Ecol. Resour.">
        <title>Chromosome-level genome assembly of a triploid poplar Populus alba 'Berolinensis'.</title>
        <authorList>
            <person name="Chen S."/>
            <person name="Yu Y."/>
            <person name="Wang X."/>
            <person name="Wang S."/>
            <person name="Zhang T."/>
            <person name="Zhou Y."/>
            <person name="He R."/>
            <person name="Meng N."/>
            <person name="Wang Y."/>
            <person name="Liu W."/>
            <person name="Liu Z."/>
            <person name="Liu J."/>
            <person name="Guo Q."/>
            <person name="Huang H."/>
            <person name="Sederoff R.R."/>
            <person name="Wang G."/>
            <person name="Qu G."/>
            <person name="Chen S."/>
        </authorList>
    </citation>
    <scope>NUCLEOTIDE SEQUENCE [LARGE SCALE GENOMIC DNA]</scope>
    <source>
        <strain evidence="1">SC-2020</strain>
    </source>
</reference>
<gene>
    <name evidence="1" type="ORF">NC653_004050</name>
</gene>
<name>A0AAD6WJH5_9ROSI</name>
<dbReference type="Proteomes" id="UP001164929">
    <property type="component" value="Chromosome 1"/>
</dbReference>
<accession>A0AAD6WJH5</accession>
<sequence>MINRQCVLFMMGLPQIRRSTYSVCFELDAMQPCDGRRGDCFSGHAPFLGRSLDERNNFDFTRWEEFPRLPFSLGFIFFIKR</sequence>
<proteinExistence type="predicted"/>
<evidence type="ECO:0000313" key="1">
    <source>
        <dbReference type="EMBL" id="KAJ7014617.1"/>
    </source>
</evidence>
<evidence type="ECO:0000313" key="2">
    <source>
        <dbReference type="Proteomes" id="UP001164929"/>
    </source>
</evidence>
<keyword evidence="2" id="KW-1185">Reference proteome</keyword>
<dbReference type="AlphaFoldDB" id="A0AAD6WJH5"/>
<dbReference type="EMBL" id="JAQIZT010000001">
    <property type="protein sequence ID" value="KAJ7014617.1"/>
    <property type="molecule type" value="Genomic_DNA"/>
</dbReference>
<protein>
    <submittedName>
        <fullName evidence="1">Uncharacterized protein</fullName>
    </submittedName>
</protein>